<evidence type="ECO:0000256" key="1">
    <source>
        <dbReference type="SAM" id="Phobius"/>
    </source>
</evidence>
<name>A0A2R8FB81_9CHLA</name>
<keyword evidence="1" id="KW-0812">Transmembrane</keyword>
<dbReference type="EMBL" id="LT993738">
    <property type="protein sequence ID" value="SPN73684.1"/>
    <property type="molecule type" value="Genomic_DNA"/>
</dbReference>
<dbReference type="KEGG" id="csee:C10C_0523"/>
<evidence type="ECO:0000313" key="3">
    <source>
        <dbReference type="Proteomes" id="UP000244926"/>
    </source>
</evidence>
<organism evidence="2 3">
    <name type="scientific">Chlamydia serpentis</name>
    <dbReference type="NCBI Taxonomy" id="1967782"/>
    <lineage>
        <taxon>Bacteria</taxon>
        <taxon>Pseudomonadati</taxon>
        <taxon>Chlamydiota</taxon>
        <taxon>Chlamydiia</taxon>
        <taxon>Chlamydiales</taxon>
        <taxon>Chlamydiaceae</taxon>
        <taxon>Chlamydia/Chlamydophila group</taxon>
        <taxon>Chlamydia</taxon>
    </lineage>
</organism>
<reference evidence="3" key="1">
    <citation type="submission" date="2017-11" db="EMBL/GenBank/DDBJ databases">
        <authorList>
            <person name="Seth-Smith MB H."/>
        </authorList>
    </citation>
    <scope>NUCLEOTIDE SEQUENCE [LARGE SCALE GENOMIC DNA]</scope>
</reference>
<sequence>MKFPRISISDLLPTQMLIWWRGGEKVHYLPNAQNLSKKIVGGVLACLGLGLLGCAAFAAGACLTIFPCIGLVVIGFIILGIAYLQYSKGWSRVQLPRFRKTDVFEKPLTWVQLLSLLQSWNKIRAGCYYHPGCPQVQICEASQEIIKKISRKKFDKNTSVFLIQEFDGTALKKEVEEKNTLLQKTFGLDPSTIASCPSKNQKKISERLSPEVIPRHSTNETCLSSAIYIKFPKVGEDNQCREYIRAYSQAFFSALNQIRDLSGGRKQNIYILTPILGTPLTPSLGTEDEIKLISKAAFLYAAQLVAKYLAKYEPNSVRITFILKDLTSQTPLSSPLSNLSPASLRDFVKEHNCMFA</sequence>
<dbReference type="AlphaFoldDB" id="A0A2R8FB81"/>
<gene>
    <name evidence="2" type="ORF">C10C_0523</name>
</gene>
<feature type="transmembrane region" description="Helical" evidence="1">
    <location>
        <begin position="39"/>
        <end position="58"/>
    </location>
</feature>
<evidence type="ECO:0000313" key="2">
    <source>
        <dbReference type="EMBL" id="SPN73684.1"/>
    </source>
</evidence>
<accession>A0A2R8FB81</accession>
<keyword evidence="3" id="KW-1185">Reference proteome</keyword>
<feature type="transmembrane region" description="Helical" evidence="1">
    <location>
        <begin position="64"/>
        <end position="84"/>
    </location>
</feature>
<keyword evidence="1" id="KW-1133">Transmembrane helix</keyword>
<keyword evidence="1" id="KW-0472">Membrane</keyword>
<protein>
    <submittedName>
        <fullName evidence="2">Uncharacterized protein</fullName>
    </submittedName>
</protein>
<dbReference type="RefSeq" id="WP_108896636.1">
    <property type="nucleotide sequence ID" value="NZ_LT993738.1"/>
</dbReference>
<proteinExistence type="predicted"/>
<dbReference type="OrthoDB" id="17859at2"/>
<dbReference type="Proteomes" id="UP000244926">
    <property type="component" value="Chromosome I"/>
</dbReference>